<dbReference type="GO" id="GO:0000076">
    <property type="term" value="P:DNA replication checkpoint signaling"/>
    <property type="evidence" value="ECO:0007669"/>
    <property type="project" value="TreeGrafter"/>
</dbReference>
<keyword evidence="6" id="KW-1185">Reference proteome</keyword>
<feature type="compositionally biased region" description="Polar residues" evidence="3">
    <location>
        <begin position="30"/>
        <end position="39"/>
    </location>
</feature>
<dbReference type="Pfam" id="PF08839">
    <property type="entry name" value="CDT1"/>
    <property type="match status" value="1"/>
</dbReference>
<dbReference type="InterPro" id="IPR038090">
    <property type="entry name" value="Cdt1_C_WH_dom_sf"/>
</dbReference>
<protein>
    <recommendedName>
        <fullName evidence="4">CDT1 Geminin-binding domain-containing protein</fullName>
    </recommendedName>
</protein>
<dbReference type="Gene3D" id="1.10.10.1420">
    <property type="entry name" value="DNA replication factor Cdt1, C-terminal WH domain"/>
    <property type="match status" value="1"/>
</dbReference>
<dbReference type="Proteomes" id="UP000242913">
    <property type="component" value="Unassembled WGS sequence"/>
</dbReference>
<dbReference type="InterPro" id="IPR036390">
    <property type="entry name" value="WH_DNA-bd_sf"/>
</dbReference>
<feature type="region of interest" description="Disordered" evidence="3">
    <location>
        <begin position="1"/>
        <end position="39"/>
    </location>
</feature>
<comment type="similarity">
    <text evidence="1">Belongs to the Cdt1 family.</text>
</comment>
<dbReference type="Pfam" id="PF16679">
    <property type="entry name" value="CDT1_C"/>
    <property type="match status" value="1"/>
</dbReference>
<evidence type="ECO:0000256" key="1">
    <source>
        <dbReference type="ARBA" id="ARBA00008356"/>
    </source>
</evidence>
<organism evidence="5 6">
    <name type="scientific">Onchocerca flexuosa</name>
    <dbReference type="NCBI Taxonomy" id="387005"/>
    <lineage>
        <taxon>Eukaryota</taxon>
        <taxon>Metazoa</taxon>
        <taxon>Ecdysozoa</taxon>
        <taxon>Nematoda</taxon>
        <taxon>Chromadorea</taxon>
        <taxon>Rhabditida</taxon>
        <taxon>Spirurina</taxon>
        <taxon>Spiruromorpha</taxon>
        <taxon>Filarioidea</taxon>
        <taxon>Onchocercidae</taxon>
        <taxon>Onchocerca</taxon>
    </lineage>
</organism>
<dbReference type="SMART" id="SM01075">
    <property type="entry name" value="CDT1"/>
    <property type="match status" value="1"/>
</dbReference>
<evidence type="ECO:0000259" key="4">
    <source>
        <dbReference type="SMART" id="SM01075"/>
    </source>
</evidence>
<evidence type="ECO:0000256" key="2">
    <source>
        <dbReference type="ARBA" id="ARBA00023306"/>
    </source>
</evidence>
<feature type="domain" description="CDT1 Geminin-binding" evidence="4">
    <location>
        <begin position="186"/>
        <end position="410"/>
    </location>
</feature>
<accession>A0A238BNV8</accession>
<dbReference type="GO" id="GO:0070182">
    <property type="term" value="F:DNA polymerase binding"/>
    <property type="evidence" value="ECO:0007669"/>
    <property type="project" value="TreeGrafter"/>
</dbReference>
<dbReference type="GO" id="GO:0071163">
    <property type="term" value="P:DNA replication preinitiation complex assembly"/>
    <property type="evidence" value="ECO:0007669"/>
    <property type="project" value="InterPro"/>
</dbReference>
<keyword evidence="2" id="KW-0131">Cell cycle</keyword>
<dbReference type="InterPro" id="IPR032054">
    <property type="entry name" value="Cdt1_C"/>
</dbReference>
<evidence type="ECO:0000313" key="6">
    <source>
        <dbReference type="Proteomes" id="UP000242913"/>
    </source>
</evidence>
<evidence type="ECO:0000256" key="3">
    <source>
        <dbReference type="SAM" id="MobiDB-lite"/>
    </source>
</evidence>
<sequence length="601" mass="69094">MNSSVPSEMATKKVRTKNRCKTAEEMDWPVTTSPSTGQTKVTEYFPVHRGPTKKFERFKVLVDSDEEKNTEKILKSPRKMARLKSPQAPSFEKKTENSSQEWVLPITCLTSDKTEAIPKSDKIKESDISVDKSNLEVTENNKLSIYSTKEMTETVAKEEHILPSAVKLVESIKNSTGSILSDTLSLPAKYERLLRLFDYTEVVVSWLETQGKRITLNEVMTNVRRKLKSNYDEQQFAMILSVYPESYNVRCERRWMPIGGRHCNLKEYEYVIEPNLINDLVFPLEENVEAPTSRSSPTKSTLSSPSKVPLISHIRNPMVSNMRTTLFVIVSPMQSVLHKLFCRCPPKLENHRLHRKLEFKNRLRKLVNVQHAAFLKNEGIETSPDEQLPRYHPDFDLDAVDDIIPAKLPEMPKSDVGQSETMREYLKTVPDSSDTLPDKIKMVIKELRSPEKKVAVVADKCIPLSPKKYVETKNTSKSSLLERIRAKERERKRREMMRSPEMEQKKGRLEKISHSLLQCLCSYYNLERVGSMKFVELIDKLAFGIGSISKVETEATISLLCEICPTYFKMVEVRGEKYIQLKDNNFSAIRDIVNAEIKKCI</sequence>
<dbReference type="InterPro" id="IPR045173">
    <property type="entry name" value="Cdt1"/>
</dbReference>
<dbReference type="GO" id="GO:0000278">
    <property type="term" value="P:mitotic cell cycle"/>
    <property type="evidence" value="ECO:0007669"/>
    <property type="project" value="TreeGrafter"/>
</dbReference>
<dbReference type="PANTHER" id="PTHR28637">
    <property type="entry name" value="DNA REPLICATION FACTOR CDT1"/>
    <property type="match status" value="1"/>
</dbReference>
<proteinExistence type="inferred from homology"/>
<dbReference type="PANTHER" id="PTHR28637:SF1">
    <property type="entry name" value="DNA REPLICATION FACTOR CDT1"/>
    <property type="match status" value="1"/>
</dbReference>
<dbReference type="AlphaFoldDB" id="A0A238BNV8"/>
<dbReference type="InterPro" id="IPR014939">
    <property type="entry name" value="CDT1_Gemini-bd-like"/>
</dbReference>
<dbReference type="SUPFAM" id="SSF46785">
    <property type="entry name" value="Winged helix' DNA-binding domain"/>
    <property type="match status" value="1"/>
</dbReference>
<evidence type="ECO:0000313" key="5">
    <source>
        <dbReference type="EMBL" id="OZC07071.1"/>
    </source>
</evidence>
<dbReference type="OrthoDB" id="5915520at2759"/>
<dbReference type="GO" id="GO:0030174">
    <property type="term" value="P:regulation of DNA-templated DNA replication initiation"/>
    <property type="evidence" value="ECO:0007669"/>
    <property type="project" value="InterPro"/>
</dbReference>
<reference evidence="5 6" key="1">
    <citation type="submission" date="2015-12" db="EMBL/GenBank/DDBJ databases">
        <title>Draft genome of the nematode, Onchocerca flexuosa.</title>
        <authorList>
            <person name="Mitreva M."/>
        </authorList>
    </citation>
    <scope>NUCLEOTIDE SEQUENCE [LARGE SCALE GENOMIC DNA]</scope>
    <source>
        <strain evidence="5">Red Deer</strain>
    </source>
</reference>
<name>A0A238BNV8_9BILA</name>
<dbReference type="GO" id="GO:0003677">
    <property type="term" value="F:DNA binding"/>
    <property type="evidence" value="ECO:0007669"/>
    <property type="project" value="InterPro"/>
</dbReference>
<dbReference type="CDD" id="cd08674">
    <property type="entry name" value="Cdt1_m"/>
    <property type="match status" value="1"/>
</dbReference>
<dbReference type="GO" id="GO:0005634">
    <property type="term" value="C:nucleus"/>
    <property type="evidence" value="ECO:0007669"/>
    <property type="project" value="TreeGrafter"/>
</dbReference>
<gene>
    <name evidence="5" type="ORF">X798_05931</name>
</gene>
<dbReference type="EMBL" id="KZ270044">
    <property type="protein sequence ID" value="OZC07071.1"/>
    <property type="molecule type" value="Genomic_DNA"/>
</dbReference>